<dbReference type="STRING" id="1073327.SAMN04488108_1803"/>
<dbReference type="OrthoDB" id="9771846at2"/>
<sequence>MASTPDISVAIILVNWNGFTFTKACLESLKAIDFPNHKIIVVDNDSHKPEGQWLSKEFPEIILIENSQNLGFTGGNNVGIKKALEMGFSHILLLNNDTEVEPDFLGKMVSTFQQHPKAGVIQPVICFLEEKQKIWSAGGKWVNSLGSAITIGDRKPIQGFQFQENLDWATGCAMLVSREAIIQSGLLNDQYFAYFEDVEWSLRIRNQGFSIHLSTEAKIYHEAGASSKKKGPEGTLSANVFYWNVRNQFYLLRGLKKLSKGSKPLESSPTNIIAYPYHLGRFFLWMLYFLLRGRFQKFKAVAKGIKDGLSNKLQAISTWP</sequence>
<evidence type="ECO:0000313" key="6">
    <source>
        <dbReference type="Proteomes" id="UP000184609"/>
    </source>
</evidence>
<evidence type="ECO:0000256" key="2">
    <source>
        <dbReference type="ARBA" id="ARBA00022676"/>
    </source>
</evidence>
<feature type="domain" description="Glycosyltransferase 2-like" evidence="4">
    <location>
        <begin position="11"/>
        <end position="181"/>
    </location>
</feature>
<evidence type="ECO:0000256" key="1">
    <source>
        <dbReference type="ARBA" id="ARBA00006739"/>
    </source>
</evidence>
<dbReference type="AlphaFoldDB" id="A0A1M7ZAW0"/>
<dbReference type="EMBL" id="FRXN01000002">
    <property type="protein sequence ID" value="SHO62034.1"/>
    <property type="molecule type" value="Genomic_DNA"/>
</dbReference>
<dbReference type="PANTHER" id="PTHR43179:SF12">
    <property type="entry name" value="GALACTOFURANOSYLTRANSFERASE GLFT2"/>
    <property type="match status" value="1"/>
</dbReference>
<evidence type="ECO:0000256" key="3">
    <source>
        <dbReference type="ARBA" id="ARBA00022679"/>
    </source>
</evidence>
<dbReference type="RefSeq" id="WP_073571440.1">
    <property type="nucleotide sequence ID" value="NZ_FRXN01000002.1"/>
</dbReference>
<organism evidence="5 6">
    <name type="scientific">Algoriphagus zhangzhouensis</name>
    <dbReference type="NCBI Taxonomy" id="1073327"/>
    <lineage>
        <taxon>Bacteria</taxon>
        <taxon>Pseudomonadati</taxon>
        <taxon>Bacteroidota</taxon>
        <taxon>Cytophagia</taxon>
        <taxon>Cytophagales</taxon>
        <taxon>Cyclobacteriaceae</taxon>
        <taxon>Algoriphagus</taxon>
    </lineage>
</organism>
<dbReference type="Gene3D" id="3.90.550.10">
    <property type="entry name" value="Spore Coat Polysaccharide Biosynthesis Protein SpsA, Chain A"/>
    <property type="match status" value="1"/>
</dbReference>
<dbReference type="Proteomes" id="UP000184609">
    <property type="component" value="Unassembled WGS sequence"/>
</dbReference>
<accession>A0A1M7ZAW0</accession>
<evidence type="ECO:0000313" key="5">
    <source>
        <dbReference type="EMBL" id="SHO62034.1"/>
    </source>
</evidence>
<protein>
    <recommendedName>
        <fullName evidence="4">Glycosyltransferase 2-like domain-containing protein</fullName>
    </recommendedName>
</protein>
<dbReference type="Pfam" id="PF00535">
    <property type="entry name" value="Glycos_transf_2"/>
    <property type="match status" value="1"/>
</dbReference>
<dbReference type="GO" id="GO:0016757">
    <property type="term" value="F:glycosyltransferase activity"/>
    <property type="evidence" value="ECO:0007669"/>
    <property type="project" value="UniProtKB-KW"/>
</dbReference>
<dbReference type="InterPro" id="IPR029044">
    <property type="entry name" value="Nucleotide-diphossugar_trans"/>
</dbReference>
<dbReference type="SUPFAM" id="SSF53448">
    <property type="entry name" value="Nucleotide-diphospho-sugar transferases"/>
    <property type="match status" value="1"/>
</dbReference>
<gene>
    <name evidence="5" type="ORF">SAMN04488108_1803</name>
</gene>
<reference evidence="6" key="1">
    <citation type="submission" date="2016-12" db="EMBL/GenBank/DDBJ databases">
        <authorList>
            <person name="Varghese N."/>
            <person name="Submissions S."/>
        </authorList>
    </citation>
    <scope>NUCLEOTIDE SEQUENCE [LARGE SCALE GENOMIC DNA]</scope>
    <source>
        <strain evidence="6">DSM 25035</strain>
    </source>
</reference>
<keyword evidence="6" id="KW-1185">Reference proteome</keyword>
<keyword evidence="2" id="KW-0328">Glycosyltransferase</keyword>
<dbReference type="CDD" id="cd04186">
    <property type="entry name" value="GT_2_like_c"/>
    <property type="match status" value="1"/>
</dbReference>
<proteinExistence type="inferred from homology"/>
<name>A0A1M7ZAW0_9BACT</name>
<keyword evidence="3" id="KW-0808">Transferase</keyword>
<dbReference type="InterPro" id="IPR001173">
    <property type="entry name" value="Glyco_trans_2-like"/>
</dbReference>
<comment type="similarity">
    <text evidence="1">Belongs to the glycosyltransferase 2 family.</text>
</comment>
<evidence type="ECO:0000259" key="4">
    <source>
        <dbReference type="Pfam" id="PF00535"/>
    </source>
</evidence>
<dbReference type="PANTHER" id="PTHR43179">
    <property type="entry name" value="RHAMNOSYLTRANSFERASE WBBL"/>
    <property type="match status" value="1"/>
</dbReference>